<sequence length="102" mass="11840">LRLLSIIKLYGYDKQNASLFGAIHCVNVWDEPFLLKGDLLYKNNESSGYELQIELDKSNSSNIKLFLIYDQSVFDLKVIMFYNGQVYSSDLYLENSDKKLKV</sequence>
<dbReference type="AlphaFoldDB" id="A0A1B6C240"/>
<feature type="non-terminal residue" evidence="1">
    <location>
        <position position="1"/>
    </location>
</feature>
<feature type="non-terminal residue" evidence="1">
    <location>
        <position position="102"/>
    </location>
</feature>
<protein>
    <submittedName>
        <fullName evidence="1">Uncharacterized protein</fullName>
    </submittedName>
</protein>
<reference evidence="1" key="1">
    <citation type="submission" date="2015-12" db="EMBL/GenBank/DDBJ databases">
        <title>De novo transcriptome assembly of four potential Pierce s Disease insect vectors from Arizona vineyards.</title>
        <authorList>
            <person name="Tassone E.E."/>
        </authorList>
    </citation>
    <scope>NUCLEOTIDE SEQUENCE</scope>
</reference>
<accession>A0A1B6C240</accession>
<name>A0A1B6C240_9HEMI</name>
<evidence type="ECO:0000313" key="1">
    <source>
        <dbReference type="EMBL" id="JAS07587.1"/>
    </source>
</evidence>
<dbReference type="EMBL" id="GEDC01029711">
    <property type="protein sequence ID" value="JAS07587.1"/>
    <property type="molecule type" value="Transcribed_RNA"/>
</dbReference>
<proteinExistence type="predicted"/>
<organism evidence="1">
    <name type="scientific">Clastoptera arizonana</name>
    <name type="common">Arizona spittle bug</name>
    <dbReference type="NCBI Taxonomy" id="38151"/>
    <lineage>
        <taxon>Eukaryota</taxon>
        <taxon>Metazoa</taxon>
        <taxon>Ecdysozoa</taxon>
        <taxon>Arthropoda</taxon>
        <taxon>Hexapoda</taxon>
        <taxon>Insecta</taxon>
        <taxon>Pterygota</taxon>
        <taxon>Neoptera</taxon>
        <taxon>Paraneoptera</taxon>
        <taxon>Hemiptera</taxon>
        <taxon>Auchenorrhyncha</taxon>
        <taxon>Cercopoidea</taxon>
        <taxon>Clastopteridae</taxon>
        <taxon>Clastoptera</taxon>
    </lineage>
</organism>
<gene>
    <name evidence="1" type="ORF">g.45854</name>
</gene>